<dbReference type="InterPro" id="IPR000281">
    <property type="entry name" value="HTH_RpiR"/>
</dbReference>
<reference evidence="5 6" key="1">
    <citation type="submission" date="2020-01" db="EMBL/GenBank/DDBJ databases">
        <title>Genomes of bacteria type strains.</title>
        <authorList>
            <person name="Chen J."/>
            <person name="Zhu S."/>
            <person name="Yang J."/>
        </authorList>
    </citation>
    <scope>NUCLEOTIDE SEQUENCE [LARGE SCALE GENOMIC DNA]</scope>
    <source>
        <strain evidence="5 6">DSM 16655</strain>
    </source>
</reference>
<protein>
    <submittedName>
        <fullName evidence="5">SIS domain-containing protein</fullName>
    </submittedName>
</protein>
<dbReference type="SUPFAM" id="SSF53697">
    <property type="entry name" value="SIS domain"/>
    <property type="match status" value="1"/>
</dbReference>
<dbReference type="PANTHER" id="PTHR30514:SF18">
    <property type="entry name" value="RPIR-FAMILY TRANSCRIPTIONAL REGULATOR"/>
    <property type="match status" value="1"/>
</dbReference>
<dbReference type="Gene3D" id="1.10.10.10">
    <property type="entry name" value="Winged helix-like DNA-binding domain superfamily/Winged helix DNA-binding domain"/>
    <property type="match status" value="1"/>
</dbReference>
<comment type="caution">
    <text evidence="5">The sequence shown here is derived from an EMBL/GenBank/DDBJ whole genome shotgun (WGS) entry which is preliminary data.</text>
</comment>
<organism evidence="5 6">
    <name type="scientific">Hoeflea alexandrii</name>
    <dbReference type="NCBI Taxonomy" id="288436"/>
    <lineage>
        <taxon>Bacteria</taxon>
        <taxon>Pseudomonadati</taxon>
        <taxon>Pseudomonadota</taxon>
        <taxon>Alphaproteobacteria</taxon>
        <taxon>Hyphomicrobiales</taxon>
        <taxon>Rhizobiaceae</taxon>
        <taxon>Hoeflea</taxon>
    </lineage>
</organism>
<dbReference type="Pfam" id="PF01380">
    <property type="entry name" value="SIS"/>
    <property type="match status" value="1"/>
</dbReference>
<evidence type="ECO:0000256" key="1">
    <source>
        <dbReference type="ARBA" id="ARBA00023015"/>
    </source>
</evidence>
<evidence type="ECO:0000259" key="4">
    <source>
        <dbReference type="PROSITE" id="PS51071"/>
    </source>
</evidence>
<dbReference type="Pfam" id="PF01418">
    <property type="entry name" value="HTH_6"/>
    <property type="match status" value="1"/>
</dbReference>
<dbReference type="CDD" id="cd05013">
    <property type="entry name" value="SIS_RpiR"/>
    <property type="match status" value="1"/>
</dbReference>
<dbReference type="InterPro" id="IPR001347">
    <property type="entry name" value="SIS_dom"/>
</dbReference>
<dbReference type="PANTHER" id="PTHR30514">
    <property type="entry name" value="GLUCOKINASE"/>
    <property type="match status" value="1"/>
</dbReference>
<feature type="domain" description="HTH rpiR-type" evidence="4">
    <location>
        <begin position="1"/>
        <end position="77"/>
    </location>
</feature>
<dbReference type="InterPro" id="IPR035472">
    <property type="entry name" value="RpiR-like_SIS"/>
</dbReference>
<dbReference type="SUPFAM" id="SSF46689">
    <property type="entry name" value="Homeodomain-like"/>
    <property type="match status" value="1"/>
</dbReference>
<dbReference type="InterPro" id="IPR047640">
    <property type="entry name" value="RpiR-like"/>
</dbReference>
<name>A0ABT1CT54_9HYPH</name>
<evidence type="ECO:0000256" key="2">
    <source>
        <dbReference type="ARBA" id="ARBA00023125"/>
    </source>
</evidence>
<sequence length="281" mass="30914">MAIREQVQTALGTLPGAEKKIAHAFLANYPSIGLSTIAELAALAGTSAPTVLRFVSRLGFESYPEFQRVLRNDVQAQLMSPLERARTTGPDIDNPALKASFAGITANLAATLRAVPESEFEAACDLLSDHKSACYLLGGRFTDTIAAYMAAHLQIIRPNVRHFDGQTSTWRDQLLDVRPGDVAVLFDIRRYQSDLVRLGELLVERKARILLITDPWLSPIARSARVVLPCVVDANRTWDSSITLMAVAEALIDRVSRAQSEAARARMQALEDIHWNNLPGR</sequence>
<dbReference type="PROSITE" id="PS51071">
    <property type="entry name" value="HTH_RPIR"/>
    <property type="match status" value="1"/>
</dbReference>
<keyword evidence="3" id="KW-0804">Transcription</keyword>
<dbReference type="Gene3D" id="3.40.50.10490">
    <property type="entry name" value="Glucose-6-phosphate isomerase like protein, domain 1"/>
    <property type="match status" value="1"/>
</dbReference>
<dbReference type="EMBL" id="JAAAML010000002">
    <property type="protein sequence ID" value="MCO6408576.1"/>
    <property type="molecule type" value="Genomic_DNA"/>
</dbReference>
<proteinExistence type="predicted"/>
<accession>A0ABT1CT54</accession>
<evidence type="ECO:0000313" key="5">
    <source>
        <dbReference type="EMBL" id="MCO6408576.1"/>
    </source>
</evidence>
<dbReference type="InterPro" id="IPR009057">
    <property type="entry name" value="Homeodomain-like_sf"/>
</dbReference>
<dbReference type="InterPro" id="IPR046348">
    <property type="entry name" value="SIS_dom_sf"/>
</dbReference>
<evidence type="ECO:0000256" key="3">
    <source>
        <dbReference type="ARBA" id="ARBA00023163"/>
    </source>
</evidence>
<keyword evidence="2" id="KW-0238">DNA-binding</keyword>
<keyword evidence="6" id="KW-1185">Reference proteome</keyword>
<dbReference type="Proteomes" id="UP001320715">
    <property type="component" value="Unassembled WGS sequence"/>
</dbReference>
<evidence type="ECO:0000313" key="6">
    <source>
        <dbReference type="Proteomes" id="UP001320715"/>
    </source>
</evidence>
<dbReference type="InterPro" id="IPR036388">
    <property type="entry name" value="WH-like_DNA-bd_sf"/>
</dbReference>
<gene>
    <name evidence="5" type="ORF">GTW23_10360</name>
</gene>
<dbReference type="RefSeq" id="WP_252915695.1">
    <property type="nucleotide sequence ID" value="NZ_JAAAML010000002.1"/>
</dbReference>
<keyword evidence="1" id="KW-0805">Transcription regulation</keyword>